<feature type="domain" description="CRAL-TRIO" evidence="1">
    <location>
        <begin position="160"/>
        <end position="256"/>
    </location>
</feature>
<dbReference type="Gene3D" id="1.20.5.1200">
    <property type="entry name" value="Alpha-tocopherol transfer"/>
    <property type="match status" value="1"/>
</dbReference>
<dbReference type="InterPro" id="IPR036865">
    <property type="entry name" value="CRAL-TRIO_dom_sf"/>
</dbReference>
<dbReference type="Gene3D" id="3.40.525.10">
    <property type="entry name" value="CRAL-TRIO lipid binding domain"/>
    <property type="match status" value="1"/>
</dbReference>
<gene>
    <name evidence="3" type="primary">LOC109612649</name>
</gene>
<dbReference type="InterPro" id="IPR036273">
    <property type="entry name" value="CRAL/TRIO_N_dom_sf"/>
</dbReference>
<dbReference type="SMART" id="SM01100">
    <property type="entry name" value="CRAL_TRIO_N"/>
    <property type="match status" value="1"/>
</dbReference>
<dbReference type="PROSITE" id="PS50191">
    <property type="entry name" value="CRAL_TRIO"/>
    <property type="match status" value="1"/>
</dbReference>
<dbReference type="Proteomes" id="UP001652621">
    <property type="component" value="Unplaced"/>
</dbReference>
<proteinExistence type="predicted"/>
<organism evidence="2 3">
    <name type="scientific">Musca domestica</name>
    <name type="common">House fly</name>
    <dbReference type="NCBI Taxonomy" id="7370"/>
    <lineage>
        <taxon>Eukaryota</taxon>
        <taxon>Metazoa</taxon>
        <taxon>Ecdysozoa</taxon>
        <taxon>Arthropoda</taxon>
        <taxon>Hexapoda</taxon>
        <taxon>Insecta</taxon>
        <taxon>Pterygota</taxon>
        <taxon>Neoptera</taxon>
        <taxon>Endopterygota</taxon>
        <taxon>Diptera</taxon>
        <taxon>Brachycera</taxon>
        <taxon>Muscomorpha</taxon>
        <taxon>Muscoidea</taxon>
        <taxon>Muscidae</taxon>
        <taxon>Musca</taxon>
    </lineage>
</organism>
<dbReference type="GeneID" id="109612649"/>
<dbReference type="SUPFAM" id="SSF52087">
    <property type="entry name" value="CRAL/TRIO domain"/>
    <property type="match status" value="1"/>
</dbReference>
<reference evidence="3" key="1">
    <citation type="submission" date="2025-08" db="UniProtKB">
        <authorList>
            <consortium name="RefSeq"/>
        </authorList>
    </citation>
    <scope>IDENTIFICATION</scope>
    <source>
        <strain evidence="3">Aabys</strain>
        <tissue evidence="3">Whole body</tissue>
    </source>
</reference>
<dbReference type="Gene3D" id="1.10.8.20">
    <property type="entry name" value="N-terminal domain of phosphatidylinositol transfer protein sec14p"/>
    <property type="match status" value="1"/>
</dbReference>
<evidence type="ECO:0000259" key="1">
    <source>
        <dbReference type="PROSITE" id="PS50191"/>
    </source>
</evidence>
<dbReference type="InterPro" id="IPR011074">
    <property type="entry name" value="CRAL/TRIO_N_dom"/>
</dbReference>
<protein>
    <submittedName>
        <fullName evidence="3">Retinol-binding protein pinta-like</fullName>
    </submittedName>
</protein>
<dbReference type="PANTHER" id="PTHR10174">
    <property type="entry name" value="ALPHA-TOCOPHEROL TRANSFER PROTEIN-RELATED"/>
    <property type="match status" value="1"/>
</dbReference>
<dbReference type="Pfam" id="PF00650">
    <property type="entry name" value="CRAL_TRIO"/>
    <property type="match status" value="1"/>
</dbReference>
<keyword evidence="2" id="KW-1185">Reference proteome</keyword>
<dbReference type="CDD" id="cd00170">
    <property type="entry name" value="SEC14"/>
    <property type="match status" value="1"/>
</dbReference>
<name>A0ABM3VCR8_MUSDO</name>
<evidence type="ECO:0000313" key="2">
    <source>
        <dbReference type="Proteomes" id="UP001652621"/>
    </source>
</evidence>
<evidence type="ECO:0000313" key="3">
    <source>
        <dbReference type="RefSeq" id="XP_058983597.1"/>
    </source>
</evidence>
<dbReference type="SUPFAM" id="SSF46938">
    <property type="entry name" value="CRAL/TRIO N-terminal domain"/>
    <property type="match status" value="1"/>
</dbReference>
<accession>A0ABM3VCR8</accession>
<dbReference type="PANTHER" id="PTHR10174:SF216">
    <property type="entry name" value="CRAL-TRIO DOMAIN-CONTAINING PROTEIN-RELATED"/>
    <property type="match status" value="1"/>
</dbReference>
<dbReference type="InterPro" id="IPR001251">
    <property type="entry name" value="CRAL-TRIO_dom"/>
</dbReference>
<sequence>MAQIIPLTSDLQQLAIDELGEVPSRIADDLEALKLWIQAESHLRARTDDQFLIQFLRGCKYSLERAKEKIDLFYSLKSKYPSMFGPTDVDDIKFRSVNNLGCYIALPEPLHGSGSRIVVFRFNYNTSLYSIDDAFLPGSAMHEVMIYNDPYACINGIVYIVDFALATASHFLQLTPNFCMKIISFFENSMPFRVKHIYYFNTSPAAQQFLKVLLLFFSEKIKQRITILGQDKKEWARHIPTAYLPRDYGGENSSCVEAALDYNKIWDSYREYFKENSQYGVDERLRQGKSLDIDDLFGVGGSFRKLAVD</sequence>
<dbReference type="PRINTS" id="PR00180">
    <property type="entry name" value="CRETINALDHBP"/>
</dbReference>
<dbReference type="RefSeq" id="XP_058983597.1">
    <property type="nucleotide sequence ID" value="XM_059127614.1"/>
</dbReference>